<dbReference type="InterPro" id="IPR050764">
    <property type="entry name" value="CbbQ/NirQ/NorQ/GpvN"/>
</dbReference>
<comment type="caution">
    <text evidence="3">The sequence shown here is derived from an EMBL/GenBank/DDBJ whole genome shotgun (WGS) entry which is preliminary data.</text>
</comment>
<dbReference type="InterPro" id="IPR027417">
    <property type="entry name" value="P-loop_NTPase"/>
</dbReference>
<dbReference type="SMART" id="SM00382">
    <property type="entry name" value="AAA"/>
    <property type="match status" value="1"/>
</dbReference>
<evidence type="ECO:0000313" key="3">
    <source>
        <dbReference type="EMBL" id="MFA9949347.1"/>
    </source>
</evidence>
<protein>
    <submittedName>
        <fullName evidence="3">AAA family ATPase</fullName>
    </submittedName>
</protein>
<dbReference type="Pfam" id="PF07726">
    <property type="entry name" value="AAA_3"/>
    <property type="match status" value="1"/>
</dbReference>
<evidence type="ECO:0000256" key="1">
    <source>
        <dbReference type="SAM" id="MobiDB-lite"/>
    </source>
</evidence>
<dbReference type="InterPro" id="IPR011703">
    <property type="entry name" value="ATPase_AAA-3"/>
</dbReference>
<dbReference type="CDD" id="cd00009">
    <property type="entry name" value="AAA"/>
    <property type="match status" value="1"/>
</dbReference>
<keyword evidence="4" id="KW-1185">Reference proteome</keyword>
<feature type="region of interest" description="Disordered" evidence="1">
    <location>
        <begin position="27"/>
        <end position="48"/>
    </location>
</feature>
<proteinExistence type="predicted"/>
<dbReference type="SUPFAM" id="SSF52540">
    <property type="entry name" value="P-loop containing nucleoside triphosphate hydrolases"/>
    <property type="match status" value="1"/>
</dbReference>
<organism evidence="3 4">
    <name type="scientific">Dentiradicibacter hellwigii</name>
    <dbReference type="NCBI Taxonomy" id="3149053"/>
    <lineage>
        <taxon>Bacteria</taxon>
        <taxon>Pseudomonadati</taxon>
        <taxon>Pseudomonadota</taxon>
        <taxon>Betaproteobacteria</taxon>
        <taxon>Rhodocyclales</taxon>
        <taxon>Rhodocyclaceae</taxon>
        <taxon>Dentiradicibacter</taxon>
    </lineage>
</organism>
<reference evidence="4" key="1">
    <citation type="submission" date="2024-06" db="EMBL/GenBank/DDBJ databases">
        <title>Radixoralia hellwigii gen. nov., sp nov., isolated from a root canal in the human oral cavity.</title>
        <authorList>
            <person name="Bartsch S."/>
            <person name="Wittmer A."/>
            <person name="Schulz A.-K."/>
            <person name="Neumann-Schaal M."/>
            <person name="Wolf J."/>
            <person name="Gronow S."/>
            <person name="Tennert C."/>
            <person name="Haecker G."/>
            <person name="Cieplik F."/>
            <person name="Al-Ahmad A."/>
        </authorList>
    </citation>
    <scope>NUCLEOTIDE SEQUENCE [LARGE SCALE GENOMIC DNA]</scope>
    <source>
        <strain evidence="4">Wk13</strain>
    </source>
</reference>
<evidence type="ECO:0000313" key="4">
    <source>
        <dbReference type="Proteomes" id="UP001574673"/>
    </source>
</evidence>
<dbReference type="Proteomes" id="UP001574673">
    <property type="component" value="Unassembled WGS sequence"/>
</dbReference>
<feature type="domain" description="AAA+ ATPase" evidence="2">
    <location>
        <begin position="83"/>
        <end position="224"/>
    </location>
</feature>
<dbReference type="InterPro" id="IPR003593">
    <property type="entry name" value="AAA+_ATPase"/>
</dbReference>
<dbReference type="Gene3D" id="3.40.50.300">
    <property type="entry name" value="P-loop containing nucleotide triphosphate hydrolases"/>
    <property type="match status" value="1"/>
</dbReference>
<dbReference type="PIRSF" id="PIRSF002849">
    <property type="entry name" value="AAA_ATPase_chaperone_MoxR_prd"/>
    <property type="match status" value="1"/>
</dbReference>
<evidence type="ECO:0000259" key="2">
    <source>
        <dbReference type="SMART" id="SM00382"/>
    </source>
</evidence>
<dbReference type="EMBL" id="JBEUWX010000002">
    <property type="protein sequence ID" value="MFA9949347.1"/>
    <property type="molecule type" value="Genomic_DNA"/>
</dbReference>
<dbReference type="Pfam" id="PF17863">
    <property type="entry name" value="AAA_lid_2"/>
    <property type="match status" value="1"/>
</dbReference>
<name>A0ABV4UCR9_9RHOO</name>
<dbReference type="PANTHER" id="PTHR42759:SF5">
    <property type="entry name" value="METHANOL DEHYDROGENASE REGULATOR"/>
    <property type="match status" value="1"/>
</dbReference>
<gene>
    <name evidence="3" type="ORF">ABCS64_03225</name>
</gene>
<sequence length="359" mass="39038">MQKPPEALCDNLSRRFTVPFSPAHAYAQNTRTMPAPETTAPPVKPPSATPASPAILTEIIAAAGRIVLGKETQIRLAIACLLARGHLLIEDLPGVGKTTLAHTLARLLGLQFSRIQFTSDMLPADVIGISIFDRERNDFRFIPGALFSQVLLADEINRATPKTQSALLEAMEERQVTAEGETRRLPEPFFVIATQNPSYQVGTFPLPESQLDRFLMRIELGYPDPAAERTLLANSGKYGGHREHLPELSVQLGPQQLAALQDAAAAIHVAPALLDYVQTLIAATRHSAKFIHGLSPRAALALLGAARAWAFIDGRTMVLPEDIQAVLPGIARHRLHHVNGGRHAQAEDIEELIRATPLP</sequence>
<accession>A0ABV4UCR9</accession>
<dbReference type="RefSeq" id="WP_418890485.1">
    <property type="nucleotide sequence ID" value="NZ_JBEUWX010000002.1"/>
</dbReference>
<dbReference type="PANTHER" id="PTHR42759">
    <property type="entry name" value="MOXR FAMILY PROTEIN"/>
    <property type="match status" value="1"/>
</dbReference>
<dbReference type="Gene3D" id="1.10.8.80">
    <property type="entry name" value="Magnesium chelatase subunit I, C-Terminal domain"/>
    <property type="match status" value="1"/>
</dbReference>
<dbReference type="InterPro" id="IPR041628">
    <property type="entry name" value="ChlI/MoxR_AAA_lid"/>
</dbReference>